<gene>
    <name evidence="10" type="ORF">CYMTET_15252</name>
    <name evidence="9" type="ORF">CYMTET_36495</name>
</gene>
<evidence type="ECO:0000256" key="3">
    <source>
        <dbReference type="ARBA" id="ARBA00022679"/>
    </source>
</evidence>
<dbReference type="SUPFAM" id="SSF51569">
    <property type="entry name" value="Aldolase"/>
    <property type="match status" value="1"/>
</dbReference>
<evidence type="ECO:0000256" key="2">
    <source>
        <dbReference type="ARBA" id="ARBA00008911"/>
    </source>
</evidence>
<keyword evidence="6" id="KW-0464">Manganese</keyword>
<keyword evidence="6" id="KW-0104">Cadmium</keyword>
<comment type="cofactor">
    <cofactor evidence="6">
        <name>Mn(2+)</name>
        <dbReference type="ChEBI" id="CHEBI:29035"/>
    </cofactor>
    <cofactor evidence="6">
        <name>Co(2+)</name>
        <dbReference type="ChEBI" id="CHEBI:48828"/>
    </cofactor>
    <cofactor evidence="6">
        <name>Cd(2+)</name>
        <dbReference type="ChEBI" id="CHEBI:48775"/>
    </cofactor>
    <text evidence="6">Binds 1 divalent cation per subunit. The enzyme is active with manganese, cobalt or cadmium ions.</text>
</comment>
<dbReference type="GO" id="GO:0003849">
    <property type="term" value="F:3-deoxy-7-phosphoheptulonate synthase activity"/>
    <property type="evidence" value="ECO:0007669"/>
    <property type="project" value="UniProtKB-EC"/>
</dbReference>
<protein>
    <recommendedName>
        <fullName evidence="7">Phospho-2-dehydro-3-deoxyheptonate aldolase</fullName>
        <ecNumber evidence="7">2.5.1.54</ecNumber>
    </recommendedName>
</protein>
<comment type="caution">
    <text evidence="9">The sequence shown here is derived from an EMBL/GenBank/DDBJ whole genome shotgun (WGS) entry which is preliminary data.</text>
</comment>
<comment type="similarity">
    <text evidence="2 7">Belongs to the class-II DAHP synthase family.</text>
</comment>
<evidence type="ECO:0000313" key="9">
    <source>
        <dbReference type="EMBL" id="KAK3254284.1"/>
    </source>
</evidence>
<evidence type="ECO:0000256" key="6">
    <source>
        <dbReference type="PIRSR" id="PIRSR602480-1"/>
    </source>
</evidence>
<accession>A0AAE0CH70</accession>
<comment type="subcellular location">
    <subcellularLocation>
        <location evidence="7">Plastid</location>
        <location evidence="7">Chloroplast</location>
    </subcellularLocation>
</comment>
<dbReference type="EC" id="2.5.1.54" evidence="7"/>
<reference evidence="9" key="2">
    <citation type="submission" date="2023-06" db="EMBL/GenBank/DDBJ databases">
        <title>Long-read-based genome assembly of the green algal bacterivore Cymbomonas tetramitiformis.</title>
        <authorList>
            <person name="Gyaltshen Y."/>
            <person name="Rozenberg A."/>
            <person name="Paasch A."/>
            <person name="Burns J.A."/>
            <person name="Warring S."/>
            <person name="Larson R."/>
            <person name="Maurer-Alcala X."/>
            <person name="Dacks J."/>
            <person name="Kim E."/>
        </authorList>
    </citation>
    <scope>NUCLEOTIDE SEQUENCE</scope>
    <source>
        <strain evidence="9">PLY_AMNH</strain>
    </source>
</reference>
<feature type="binding site" evidence="6">
    <location>
        <position position="492"/>
    </location>
    <ligand>
        <name>Mn(2+)</name>
        <dbReference type="ChEBI" id="CHEBI:29035"/>
    </ligand>
</feature>
<dbReference type="NCBIfam" id="TIGR01358">
    <property type="entry name" value="DAHP_synth_II"/>
    <property type="match status" value="1"/>
</dbReference>
<feature type="binding site" evidence="6">
    <location>
        <position position="388"/>
    </location>
    <ligand>
        <name>phosphoenolpyruvate</name>
        <dbReference type="ChEBI" id="CHEBI:58702"/>
    </ligand>
</feature>
<proteinExistence type="inferred from homology"/>
<dbReference type="PANTHER" id="PTHR21337:SF0">
    <property type="entry name" value="PHOSPHO-2-DEHYDRO-3-DEOXYHEPTONATE ALDOLASE"/>
    <property type="match status" value="1"/>
</dbReference>
<keyword evidence="3 7" id="KW-0808">Transferase</keyword>
<keyword evidence="7" id="KW-0934">Plastid</keyword>
<keyword evidence="11" id="KW-1185">Reference proteome</keyword>
<reference evidence="9 11" key="1">
    <citation type="journal article" date="2015" name="Genome Biol. Evol.">
        <title>Comparative Genomics of a Bacterivorous Green Alga Reveals Evolutionary Causalities and Consequences of Phago-Mixotrophic Mode of Nutrition.</title>
        <authorList>
            <person name="Burns J.A."/>
            <person name="Paasch A."/>
            <person name="Narechania A."/>
            <person name="Kim E."/>
        </authorList>
    </citation>
    <scope>NUCLEOTIDE SEQUENCE [LARGE SCALE GENOMIC DNA]</scope>
    <source>
        <strain evidence="9">PLY_AMNH</strain>
    </source>
</reference>
<sequence length="528" mass="58823">MAMRMIQVAESSGRSVSDYERQTARLTKSTSTSSLRPRAATRNVRGSRKAPVHCVLAPKEGTGISEAESEDWGPGSWRNKEAMQQPTWPDQDKLEDCLDMIKKYPPLVFAGEAKTLKDRLADVCLGRGFLLQGGDCAESFAEFRADNIRDTFRVLLQMSNVLMYSSGLPVVKIGRMAGQFAKPRSADMEEIGGVSLPSYRGDNINSDEFTPEARIPNPERLLRAYNQSAATLNLLRGFSTGGYAALTRVTDWNLDFMEDTEQGARYRELANYLDEALQFMSACGMTAEHPIMRQTEFYTSHEALLLDYEQALTRVDTTTDKWYGCSAHFLWVGERTRQLDGAHLEYIRGINNPIGIKISNKCPPAELVELIETINPTNEPGKITVIIRMGAGNVREYLPGLVKAVSAAGQHVVWVSDPMHGNTVKSDSGYKTRPFESIREELRAFFDVHDELGTHPGGVHLEMTGQNVTECTGGMAEVEDSDLPLRYHTHCDPRLNAAQALELAFLIGNRLRKKKNCIKEMNGPCETE</sequence>
<dbReference type="Gene3D" id="3.20.20.70">
    <property type="entry name" value="Aldolase class I"/>
    <property type="match status" value="1"/>
</dbReference>
<dbReference type="Pfam" id="PF01474">
    <property type="entry name" value="DAHP_synth_2"/>
    <property type="match status" value="1"/>
</dbReference>
<comment type="pathway">
    <text evidence="1 7">Metabolic intermediate biosynthesis; chorismate biosynthesis; chorismate from D-erythrose 4-phosphate and phosphoenolpyruvate: step 1/7.</text>
</comment>
<evidence type="ECO:0000256" key="4">
    <source>
        <dbReference type="ARBA" id="ARBA00023141"/>
    </source>
</evidence>
<evidence type="ECO:0000256" key="7">
    <source>
        <dbReference type="RuleBase" id="RU363071"/>
    </source>
</evidence>
<feature type="binding site" evidence="6">
    <location>
        <position position="462"/>
    </location>
    <ligand>
        <name>Mn(2+)</name>
        <dbReference type="ChEBI" id="CHEBI:29035"/>
    </ligand>
</feature>
<dbReference type="InterPro" id="IPR013785">
    <property type="entry name" value="Aldolase_TIM"/>
</dbReference>
<organism evidence="9 11">
    <name type="scientific">Cymbomonas tetramitiformis</name>
    <dbReference type="NCBI Taxonomy" id="36881"/>
    <lineage>
        <taxon>Eukaryota</taxon>
        <taxon>Viridiplantae</taxon>
        <taxon>Chlorophyta</taxon>
        <taxon>Pyramimonadophyceae</taxon>
        <taxon>Pyramimonadales</taxon>
        <taxon>Pyramimonadaceae</taxon>
        <taxon>Cymbomonas</taxon>
    </lineage>
</organism>
<feature type="binding site" evidence="6">
    <location>
        <position position="175"/>
    </location>
    <ligand>
        <name>phosphoenolpyruvate</name>
        <dbReference type="ChEBI" id="CHEBI:58702"/>
    </ligand>
</feature>
<evidence type="ECO:0000256" key="8">
    <source>
        <dbReference type="SAM" id="MobiDB-lite"/>
    </source>
</evidence>
<comment type="catalytic activity">
    <reaction evidence="5 7">
        <text>D-erythrose 4-phosphate + phosphoenolpyruvate + H2O = 7-phospho-2-dehydro-3-deoxy-D-arabino-heptonate + phosphate</text>
        <dbReference type="Rhea" id="RHEA:14717"/>
        <dbReference type="ChEBI" id="CHEBI:15377"/>
        <dbReference type="ChEBI" id="CHEBI:16897"/>
        <dbReference type="ChEBI" id="CHEBI:43474"/>
        <dbReference type="ChEBI" id="CHEBI:58394"/>
        <dbReference type="ChEBI" id="CHEBI:58702"/>
        <dbReference type="EC" id="2.5.1.54"/>
    </reaction>
</comment>
<dbReference type="Proteomes" id="UP001190700">
    <property type="component" value="Unassembled WGS sequence"/>
</dbReference>
<name>A0AAE0CH70_9CHLO</name>
<keyword evidence="6" id="KW-0170">Cobalt</keyword>
<dbReference type="GO" id="GO:0009073">
    <property type="term" value="P:aromatic amino acid family biosynthetic process"/>
    <property type="evidence" value="ECO:0007669"/>
    <property type="project" value="UniProtKB-KW"/>
</dbReference>
<feature type="region of interest" description="Disordered" evidence="8">
    <location>
        <begin position="1"/>
        <end position="47"/>
    </location>
</feature>
<evidence type="ECO:0000256" key="5">
    <source>
        <dbReference type="ARBA" id="ARBA00047508"/>
    </source>
</evidence>
<keyword evidence="7" id="KW-0150">Chloroplast</keyword>
<evidence type="ECO:0000313" key="11">
    <source>
        <dbReference type="Proteomes" id="UP001190700"/>
    </source>
</evidence>
<evidence type="ECO:0000313" key="10">
    <source>
        <dbReference type="EMBL" id="KAK3276697.1"/>
    </source>
</evidence>
<dbReference type="GO" id="GO:0009507">
    <property type="term" value="C:chloroplast"/>
    <property type="evidence" value="ECO:0007669"/>
    <property type="project" value="UniProtKB-SubCell"/>
</dbReference>
<dbReference type="PANTHER" id="PTHR21337">
    <property type="entry name" value="PHOSPHO-2-DEHYDRO-3-DEOXYHEPTONATE ALDOLASE 1, 2"/>
    <property type="match status" value="1"/>
</dbReference>
<evidence type="ECO:0000256" key="1">
    <source>
        <dbReference type="ARBA" id="ARBA00004688"/>
    </source>
</evidence>
<keyword evidence="7" id="KW-0809">Transit peptide</keyword>
<feature type="binding site" evidence="6">
    <location>
        <position position="357"/>
    </location>
    <ligand>
        <name>phosphoenolpyruvate</name>
        <dbReference type="ChEBI" id="CHEBI:58702"/>
    </ligand>
</feature>
<feature type="binding site" evidence="6">
    <location>
        <position position="420"/>
    </location>
    <ligand>
        <name>Mn(2+)</name>
        <dbReference type="ChEBI" id="CHEBI:29035"/>
    </ligand>
</feature>
<dbReference type="EMBL" id="LGRX02006422">
    <property type="protein sequence ID" value="KAK3276697.1"/>
    <property type="molecule type" value="Genomic_DNA"/>
</dbReference>
<dbReference type="InterPro" id="IPR002480">
    <property type="entry name" value="DAHP_synth_2"/>
</dbReference>
<dbReference type="GO" id="GO:0008652">
    <property type="term" value="P:amino acid biosynthetic process"/>
    <property type="evidence" value="ECO:0007669"/>
    <property type="project" value="UniProtKB-KW"/>
</dbReference>
<feature type="binding site" evidence="6">
    <location>
        <begin position="334"/>
        <end position="335"/>
    </location>
    <ligand>
        <name>phosphoenolpyruvate</name>
        <dbReference type="ChEBI" id="CHEBI:58702"/>
    </ligand>
</feature>
<keyword evidence="4 7" id="KW-0057">Aromatic amino acid biosynthesis</keyword>
<feature type="binding site" evidence="6">
    <location>
        <position position="136"/>
    </location>
    <ligand>
        <name>Mn(2+)</name>
        <dbReference type="ChEBI" id="CHEBI:29035"/>
    </ligand>
</feature>
<dbReference type="EMBL" id="LGRX02023803">
    <property type="protein sequence ID" value="KAK3254284.1"/>
    <property type="molecule type" value="Genomic_DNA"/>
</dbReference>
<dbReference type="AlphaFoldDB" id="A0AAE0CH70"/>
<keyword evidence="7" id="KW-0028">Amino-acid biosynthesis</keyword>